<dbReference type="InterPro" id="IPR000743">
    <property type="entry name" value="Glyco_hydro_28"/>
</dbReference>
<sequence>MFSKLFFALISLALTLLSSASAGIIDFEEAGGVAGDNSLKTCWQNGALINSTLASLQPGDTFVFPNKTFHVMGGLRSDGLTDVTISFDGTLVFSNDIDSWPKNENGDVFPSLIFNSPKNVIFTSSGKGTLDGQGGKWWGLPGIGYLRRQENRPRLFEIASGENILVENIFFLNSAYWTFWVHDVKGLEVRFCDIEARRTEKDKHTLIDITAFNTDGYDVTGRDVWIHDCTVWNQDDTIAVKDDSQNMLFERITASGVGLTIGSIGSSTVKNITFRDCHMHNTYKGIYTKFRGEGGVIEDVTYENIIIENPSQWPIWIGPAQQSDSNRLCAAHPCSICWPTVPFAECNAADSQYKNILLKNITVIGGKMSPGVIMGGTSEGMGMENIVFDDVVFQDPSSKPWGDDYYKCEGVISGVAKGKTWPVPPCFDDQTDKN</sequence>
<feature type="chain" id="PRO_5040727140" description="Glycoside hydrolase family 28 protein" evidence="7">
    <location>
        <begin position="23"/>
        <end position="434"/>
    </location>
</feature>
<evidence type="ECO:0000256" key="4">
    <source>
        <dbReference type="ARBA" id="ARBA00023180"/>
    </source>
</evidence>
<proteinExistence type="inferred from homology"/>
<dbReference type="GO" id="GO:0004650">
    <property type="term" value="F:polygalacturonase activity"/>
    <property type="evidence" value="ECO:0007669"/>
    <property type="project" value="InterPro"/>
</dbReference>
<dbReference type="PANTHER" id="PTHR31736">
    <property type="match status" value="1"/>
</dbReference>
<dbReference type="SMART" id="SM00710">
    <property type="entry name" value="PbH1"/>
    <property type="match status" value="2"/>
</dbReference>
<comment type="caution">
    <text evidence="8">The sequence shown here is derived from an EMBL/GenBank/DDBJ whole genome shotgun (WGS) entry which is preliminary data.</text>
</comment>
<dbReference type="SUPFAM" id="SSF51126">
    <property type="entry name" value="Pectin lyase-like"/>
    <property type="match status" value="1"/>
</dbReference>
<dbReference type="InterPro" id="IPR011050">
    <property type="entry name" value="Pectin_lyase_fold/virulence"/>
</dbReference>
<feature type="signal peptide" evidence="7">
    <location>
        <begin position="1"/>
        <end position="22"/>
    </location>
</feature>
<dbReference type="AlphaFoldDB" id="A0A9W7AY82"/>
<protein>
    <recommendedName>
        <fullName evidence="10">Glycoside hydrolase family 28 protein</fullName>
    </recommendedName>
</protein>
<dbReference type="InterPro" id="IPR006626">
    <property type="entry name" value="PbH1"/>
</dbReference>
<keyword evidence="7" id="KW-0732">Signal</keyword>
<reference evidence="9" key="1">
    <citation type="journal article" date="2023" name="Commun. Biol.">
        <title>Genome analysis of Parmales, the sister group of diatoms, reveals the evolutionary specialization of diatoms from phago-mixotrophs to photoautotrophs.</title>
        <authorList>
            <person name="Ban H."/>
            <person name="Sato S."/>
            <person name="Yoshikawa S."/>
            <person name="Yamada K."/>
            <person name="Nakamura Y."/>
            <person name="Ichinomiya M."/>
            <person name="Sato N."/>
            <person name="Blanc-Mathieu R."/>
            <person name="Endo H."/>
            <person name="Kuwata A."/>
            <person name="Ogata H."/>
        </authorList>
    </citation>
    <scope>NUCLEOTIDE SEQUENCE [LARGE SCALE GENOMIC DNA]</scope>
    <source>
        <strain evidence="9">NIES 3701</strain>
    </source>
</reference>
<dbReference type="GO" id="GO:0046576">
    <property type="term" value="F:rhamnogalacturonan alpha-L-rhamnopyranosyl-(1-&gt;4)-alpha-D-galactopyranosyluronide lyase activity"/>
    <property type="evidence" value="ECO:0007669"/>
    <property type="project" value="UniProtKB-ARBA"/>
</dbReference>
<dbReference type="InterPro" id="IPR012334">
    <property type="entry name" value="Pectin_lyas_fold"/>
</dbReference>
<evidence type="ECO:0000313" key="8">
    <source>
        <dbReference type="EMBL" id="GMH77198.1"/>
    </source>
</evidence>
<evidence type="ECO:0000256" key="1">
    <source>
        <dbReference type="ARBA" id="ARBA00008834"/>
    </source>
</evidence>
<dbReference type="EMBL" id="BRXY01000205">
    <property type="protein sequence ID" value="GMH77198.1"/>
    <property type="molecule type" value="Genomic_DNA"/>
</dbReference>
<dbReference type="OrthoDB" id="187139at2759"/>
<accession>A0A9W7AY82</accession>
<organism evidence="8 9">
    <name type="scientific">Triparma strigata</name>
    <dbReference type="NCBI Taxonomy" id="1606541"/>
    <lineage>
        <taxon>Eukaryota</taxon>
        <taxon>Sar</taxon>
        <taxon>Stramenopiles</taxon>
        <taxon>Ochrophyta</taxon>
        <taxon>Bolidophyceae</taxon>
        <taxon>Parmales</taxon>
        <taxon>Triparmaceae</taxon>
        <taxon>Triparma</taxon>
    </lineage>
</organism>
<name>A0A9W7AY82_9STRA</name>
<keyword evidence="3" id="KW-1015">Disulfide bond</keyword>
<evidence type="ECO:0000256" key="3">
    <source>
        <dbReference type="ARBA" id="ARBA00023157"/>
    </source>
</evidence>
<evidence type="ECO:0000313" key="9">
    <source>
        <dbReference type="Proteomes" id="UP001165085"/>
    </source>
</evidence>
<evidence type="ECO:0000256" key="7">
    <source>
        <dbReference type="SAM" id="SignalP"/>
    </source>
</evidence>
<keyword evidence="5 6" id="KW-0326">Glycosidase</keyword>
<dbReference type="Pfam" id="PF00295">
    <property type="entry name" value="Glyco_hydro_28"/>
    <property type="match status" value="1"/>
</dbReference>
<evidence type="ECO:0000256" key="6">
    <source>
        <dbReference type="RuleBase" id="RU361169"/>
    </source>
</evidence>
<evidence type="ECO:0000256" key="5">
    <source>
        <dbReference type="ARBA" id="ARBA00023295"/>
    </source>
</evidence>
<gene>
    <name evidence="8" type="ORF">TrST_g6534</name>
</gene>
<dbReference type="GO" id="GO:0005975">
    <property type="term" value="P:carbohydrate metabolic process"/>
    <property type="evidence" value="ECO:0007669"/>
    <property type="project" value="InterPro"/>
</dbReference>
<keyword evidence="4" id="KW-0325">Glycoprotein</keyword>
<keyword evidence="2 6" id="KW-0378">Hydrolase</keyword>
<dbReference type="Proteomes" id="UP001165085">
    <property type="component" value="Unassembled WGS sequence"/>
</dbReference>
<comment type="similarity">
    <text evidence="1 6">Belongs to the glycosyl hydrolase 28 family.</text>
</comment>
<dbReference type="Gene3D" id="2.160.20.10">
    <property type="entry name" value="Single-stranded right-handed beta-helix, Pectin lyase-like"/>
    <property type="match status" value="1"/>
</dbReference>
<evidence type="ECO:0008006" key="10">
    <source>
        <dbReference type="Google" id="ProtNLM"/>
    </source>
</evidence>
<dbReference type="PANTHER" id="PTHR31736:SF19">
    <property type="entry name" value="PECTIN LYASE SUPERFAMILY PROTEIN-RELATED"/>
    <property type="match status" value="1"/>
</dbReference>
<keyword evidence="9" id="KW-1185">Reference proteome</keyword>
<evidence type="ECO:0000256" key="2">
    <source>
        <dbReference type="ARBA" id="ARBA00022801"/>
    </source>
</evidence>